<keyword evidence="2" id="KW-1185">Reference proteome</keyword>
<dbReference type="OrthoDB" id="7906710at2"/>
<dbReference type="KEGG" id="mea:Mex_2p1092"/>
<accession>C5B5Y7</accession>
<evidence type="ECO:0000313" key="2">
    <source>
        <dbReference type="Proteomes" id="UP000009081"/>
    </source>
</evidence>
<evidence type="ECO:0000313" key="1">
    <source>
        <dbReference type="EMBL" id="ACS43869.1"/>
    </source>
</evidence>
<sequence length="202" mass="22361">MECPLMARVIPAEALAFLSGALDEGAMTGIRVAGVDPTPGGPRVRFEVPPMRRRRGDTRPLPDREAIAELVSRMVALRWKDSPEPRALPEYPPMDLMMNHSLVIGDYTETDSGWYWLLSTAAGWIEETGIPQGFRSTQIKQKFGTLRWYCSAAEDADRMQAGKIIRAAEWVSGAVCETCGAPGQTRTGGWIRTLCDVHAKKR</sequence>
<dbReference type="AlphaFoldDB" id="C5B5Y7"/>
<geneLocation type="plasmid" evidence="1 2">
    <name>megaplasmid</name>
</geneLocation>
<dbReference type="EMBL" id="CP001511">
    <property type="protein sequence ID" value="ACS43869.1"/>
    <property type="molecule type" value="Genomic_DNA"/>
</dbReference>
<gene>
    <name evidence="1" type="ordered locus">MexAM1_META2p1092</name>
</gene>
<keyword evidence="1" id="KW-0614">Plasmid</keyword>
<dbReference type="HOGENOM" id="CLU_1353331_0_0_5"/>
<protein>
    <submittedName>
        <fullName evidence="1">Uncharacterized protein</fullName>
    </submittedName>
</protein>
<dbReference type="Proteomes" id="UP000009081">
    <property type="component" value="Plasmid megaplasmid"/>
</dbReference>
<proteinExistence type="predicted"/>
<organism evidence="1 2">
    <name type="scientific">Methylorubrum extorquens (strain ATCC 14718 / DSM 1338 / JCM 2805 / NCIMB 9133 / AM1)</name>
    <name type="common">Methylobacterium extorquens</name>
    <dbReference type="NCBI Taxonomy" id="272630"/>
    <lineage>
        <taxon>Bacteria</taxon>
        <taxon>Pseudomonadati</taxon>
        <taxon>Pseudomonadota</taxon>
        <taxon>Alphaproteobacteria</taxon>
        <taxon>Hyphomicrobiales</taxon>
        <taxon>Methylobacteriaceae</taxon>
        <taxon>Methylorubrum</taxon>
    </lineage>
</organism>
<name>C5B5Y7_METEA</name>
<reference evidence="1 2" key="1">
    <citation type="journal article" date="2009" name="PLoS ONE">
        <title>Methylobacterium genome sequences: a reference blueprint to investigate microbial metabolism of C1 compounds from natural and industrial sources.</title>
        <authorList>
            <person name="Vuilleumier S."/>
            <person name="Chistoserdova L."/>
            <person name="Lee M.-C."/>
            <person name="Bringel F."/>
            <person name="Lajus A."/>
            <person name="Zhou Y."/>
            <person name="Gourion B."/>
            <person name="Barbe V."/>
            <person name="Chang J."/>
            <person name="Cruveiller S."/>
            <person name="Dossat C."/>
            <person name="Gillett W."/>
            <person name="Gruffaz C."/>
            <person name="Haugen E."/>
            <person name="Hourcade E."/>
            <person name="Levy R."/>
            <person name="Mangenot S."/>
            <person name="Muller E."/>
            <person name="Nadalig T."/>
            <person name="Pagni M."/>
            <person name="Penny C."/>
            <person name="Peyraud R."/>
            <person name="Robinson D.G."/>
            <person name="Roche D."/>
            <person name="Rouy Z."/>
            <person name="Saenampechek C."/>
            <person name="Salvignol G."/>
            <person name="Vallenet D."/>
            <person name="Wu Z."/>
            <person name="Marx C.J."/>
            <person name="Vorholt J.A."/>
            <person name="Olson M.V."/>
            <person name="Kaul R."/>
            <person name="Weissenbach J."/>
            <person name="Medigue C."/>
            <person name="Lidstrom M.E."/>
        </authorList>
    </citation>
    <scope>NUCLEOTIDE SEQUENCE [LARGE SCALE GENOMIC DNA]</scope>
    <source>
        <strain evidence="2">ATCC 14718 / DSM 1338 / JCM 2805 / NCIMB 9133 / AM1</strain>
    </source>
</reference>